<name>A0A370BLJ9_ASPNG</name>
<dbReference type="AlphaFoldDB" id="A0A370BLJ9"/>
<dbReference type="InterPro" id="IPR011009">
    <property type="entry name" value="Kinase-like_dom_sf"/>
</dbReference>
<evidence type="ECO:0000313" key="2">
    <source>
        <dbReference type="Proteomes" id="UP000253845"/>
    </source>
</evidence>
<accession>A0A370BLJ9</accession>
<dbReference type="Gene3D" id="3.30.200.20">
    <property type="entry name" value="Phosphorylase Kinase, domain 1"/>
    <property type="match status" value="1"/>
</dbReference>
<dbReference type="Gene3D" id="1.10.510.10">
    <property type="entry name" value="Transferase(Phosphotransferase) domain 1"/>
    <property type="match status" value="2"/>
</dbReference>
<evidence type="ECO:0008006" key="3">
    <source>
        <dbReference type="Google" id="ProtNLM"/>
    </source>
</evidence>
<evidence type="ECO:0000313" key="1">
    <source>
        <dbReference type="EMBL" id="RDH14242.1"/>
    </source>
</evidence>
<gene>
    <name evidence="1" type="ORF">M747DRAFT_249976</name>
</gene>
<reference evidence="1 2" key="1">
    <citation type="submission" date="2018-07" db="EMBL/GenBank/DDBJ databases">
        <title>Section-level genome sequencing of Aspergillus section Nigri to investigate inter- and intra-species variation.</title>
        <authorList>
            <consortium name="DOE Joint Genome Institute"/>
            <person name="Vesth T.C."/>
            <person name="Nybo J.L."/>
            <person name="Theobald S."/>
            <person name="Frisvad J.C."/>
            <person name="Larsen T.O."/>
            <person name="Nielsen K.F."/>
            <person name="Hoof J.B."/>
            <person name="Brandl J."/>
            <person name="Salamov A."/>
            <person name="Riley R."/>
            <person name="Gladden J.M."/>
            <person name="Phatale P."/>
            <person name="Nielsen M.T."/>
            <person name="Lyhne E.K."/>
            <person name="Kogle M.E."/>
            <person name="Strasser K."/>
            <person name="McDonnell E."/>
            <person name="Barry K."/>
            <person name="Clum A."/>
            <person name="Chen C."/>
            <person name="Nolan M."/>
            <person name="Sandor L."/>
            <person name="Kuo A."/>
            <person name="Lipzen A."/>
            <person name="Hainaut M."/>
            <person name="Drula E."/>
            <person name="Tsang A."/>
            <person name="Magnuson J.K."/>
            <person name="Henrissat B."/>
            <person name="Wiebenga A."/>
            <person name="Simmons B.A."/>
            <person name="Makela M.R."/>
            <person name="De vries R.P."/>
            <person name="Grigoriev I.V."/>
            <person name="Mortensen U.H."/>
            <person name="Baker S.E."/>
            <person name="Andersen M.R."/>
        </authorList>
    </citation>
    <scope>NUCLEOTIDE SEQUENCE [LARGE SCALE GENOMIC DNA]</scope>
    <source>
        <strain evidence="1 2">ATCC 13496</strain>
    </source>
</reference>
<dbReference type="EMBL" id="KZ851973">
    <property type="protein sequence ID" value="RDH14242.1"/>
    <property type="molecule type" value="Genomic_DNA"/>
</dbReference>
<dbReference type="SUPFAM" id="SSF56112">
    <property type="entry name" value="Protein kinase-like (PK-like)"/>
    <property type="match status" value="1"/>
</dbReference>
<protein>
    <recommendedName>
        <fullName evidence="3">Protein kinase domain-containing protein</fullName>
    </recommendedName>
</protein>
<proteinExistence type="predicted"/>
<dbReference type="Proteomes" id="UP000253845">
    <property type="component" value="Unassembled WGS sequence"/>
</dbReference>
<organism evidence="1 2">
    <name type="scientific">Aspergillus niger ATCC 13496</name>
    <dbReference type="NCBI Taxonomy" id="1353008"/>
    <lineage>
        <taxon>Eukaryota</taxon>
        <taxon>Fungi</taxon>
        <taxon>Dikarya</taxon>
        <taxon>Ascomycota</taxon>
        <taxon>Pezizomycotina</taxon>
        <taxon>Eurotiomycetes</taxon>
        <taxon>Eurotiomycetidae</taxon>
        <taxon>Eurotiales</taxon>
        <taxon>Aspergillaceae</taxon>
        <taxon>Aspergillus</taxon>
        <taxon>Aspergillus subgen. Circumdati</taxon>
    </lineage>
</organism>
<sequence>MIQLQVTTPSCSNSSTLYRIPPAKQRQRHCADSLPYIVHTQPGQHHHNQSTKPLTIQRTAYVALRIVTADSTERSLWSKILQHSPIENTSHPGRNFISSLLDKSSFNGPNGHPMCLVSEVAGCSVAEYKENGPSIKFPWHIAKATVARPTSRTPSSPPAADIWTLGCTLYDILGERLLFETWSDSPDDIVWEMVSMLGKLPERWWQRSDFAIFSKTAESWSLSLRVRSLDQRLWQMGMLAYEPSKRVSVREVMESEFMFRFCLGICLLGSTVGLLSEYISYGSDLQLACSDFTAGKCLAIRAFTKEMKLFLLNKRKFDITVYMSLSMTHRGTTYGTQSLL</sequence>
<dbReference type="VEuPathDB" id="FungiDB:M747DRAFT_249976"/>